<comment type="caution">
    <text evidence="1">The sequence shown here is derived from an EMBL/GenBank/DDBJ whole genome shotgun (WGS) entry which is preliminary data.</text>
</comment>
<evidence type="ECO:0000313" key="2">
    <source>
        <dbReference type="Proteomes" id="UP001331561"/>
    </source>
</evidence>
<accession>A0ABU6JZE3</accession>
<sequence length="244" mass="27797">MPANADTTPRLQQHWLHNSGGLIWHLRALRYRTGLWQDFRRTTRDWLQAWQPPATRLLLVGPSAGHTLDEEFLQRWQAVTVLEPDPLARHLLRWRYPQVRWHFDDVDILAQPGTGLLAQHFGEHAVLFANVLGQLAPREEGTAREWLRALRGDLARQHWASYHDVISTTRKPDHSVTGPVGGTDLDALIAHFWRGGELPIVDHGTLGLGQPGAETASYCIWPLRPRHYHLVEWLVGSPATADTY</sequence>
<reference evidence="1 2" key="1">
    <citation type="submission" date="2024-01" db="EMBL/GenBank/DDBJ databases">
        <title>Uliginosibacterium soil sp. nov.</title>
        <authorList>
            <person name="Lv Y."/>
        </authorList>
    </citation>
    <scope>NUCLEOTIDE SEQUENCE [LARGE SCALE GENOMIC DNA]</scope>
    <source>
        <strain evidence="1 2">H3</strain>
    </source>
</reference>
<protein>
    <recommendedName>
        <fullName evidence="3">Class I SAM-dependent methyltransferase</fullName>
    </recommendedName>
</protein>
<dbReference type="Proteomes" id="UP001331561">
    <property type="component" value="Unassembled WGS sequence"/>
</dbReference>
<name>A0ABU6JZE3_9RHOO</name>
<dbReference type="EMBL" id="JAYXHS010000001">
    <property type="protein sequence ID" value="MEC5384208.1"/>
    <property type="molecule type" value="Genomic_DNA"/>
</dbReference>
<organism evidence="1 2">
    <name type="scientific">Uliginosibacterium silvisoli</name>
    <dbReference type="NCBI Taxonomy" id="3114758"/>
    <lineage>
        <taxon>Bacteria</taxon>
        <taxon>Pseudomonadati</taxon>
        <taxon>Pseudomonadota</taxon>
        <taxon>Betaproteobacteria</taxon>
        <taxon>Rhodocyclales</taxon>
        <taxon>Zoogloeaceae</taxon>
        <taxon>Uliginosibacterium</taxon>
    </lineage>
</organism>
<keyword evidence="2" id="KW-1185">Reference proteome</keyword>
<gene>
    <name evidence="1" type="ORF">VVD49_00665</name>
</gene>
<evidence type="ECO:0000313" key="1">
    <source>
        <dbReference type="EMBL" id="MEC5384208.1"/>
    </source>
</evidence>
<proteinExistence type="predicted"/>
<evidence type="ECO:0008006" key="3">
    <source>
        <dbReference type="Google" id="ProtNLM"/>
    </source>
</evidence>
<dbReference type="RefSeq" id="WP_327597191.1">
    <property type="nucleotide sequence ID" value="NZ_JAYXHS010000001.1"/>
</dbReference>